<dbReference type="EMBL" id="FLRD01000033">
    <property type="protein sequence ID" value="SBT32098.1"/>
    <property type="molecule type" value="Genomic_DNA"/>
</dbReference>
<feature type="region of interest" description="Disordered" evidence="1">
    <location>
        <begin position="872"/>
        <end position="1114"/>
    </location>
</feature>
<organism evidence="2 3">
    <name type="scientific">Plasmodium ovale wallikeri</name>
    <dbReference type="NCBI Taxonomy" id="864142"/>
    <lineage>
        <taxon>Eukaryota</taxon>
        <taxon>Sar</taxon>
        <taxon>Alveolata</taxon>
        <taxon>Apicomplexa</taxon>
        <taxon>Aconoidasida</taxon>
        <taxon>Haemosporida</taxon>
        <taxon>Plasmodiidae</taxon>
        <taxon>Plasmodium</taxon>
        <taxon>Plasmodium (Plasmodium)</taxon>
    </lineage>
</organism>
<feature type="compositionally biased region" description="Basic and acidic residues" evidence="1">
    <location>
        <begin position="904"/>
        <end position="924"/>
    </location>
</feature>
<evidence type="ECO:0000313" key="3">
    <source>
        <dbReference type="Proteomes" id="UP000078555"/>
    </source>
</evidence>
<feature type="compositionally biased region" description="Acidic residues" evidence="1">
    <location>
        <begin position="1005"/>
        <end position="1015"/>
    </location>
</feature>
<evidence type="ECO:0000256" key="1">
    <source>
        <dbReference type="SAM" id="MobiDB-lite"/>
    </source>
</evidence>
<evidence type="ECO:0000313" key="2">
    <source>
        <dbReference type="EMBL" id="SBT32098.1"/>
    </source>
</evidence>
<feature type="compositionally biased region" description="Polar residues" evidence="1">
    <location>
        <begin position="1052"/>
        <end position="1062"/>
    </location>
</feature>
<feature type="region of interest" description="Disordered" evidence="1">
    <location>
        <begin position="123"/>
        <end position="186"/>
    </location>
</feature>
<feature type="compositionally biased region" description="Gly residues" evidence="1">
    <location>
        <begin position="1017"/>
        <end position="1026"/>
    </location>
</feature>
<feature type="compositionally biased region" description="Basic and acidic residues" evidence="1">
    <location>
        <begin position="1063"/>
        <end position="1080"/>
    </location>
</feature>
<name>A0A1A8YKN4_PLAOA</name>
<dbReference type="Proteomes" id="UP000078555">
    <property type="component" value="Unassembled WGS sequence"/>
</dbReference>
<reference evidence="3" key="1">
    <citation type="submission" date="2016-05" db="EMBL/GenBank/DDBJ databases">
        <authorList>
            <person name="Naeem Raeece"/>
        </authorList>
    </citation>
    <scope>NUCLEOTIDE SEQUENCE [LARGE SCALE GENOMIC DNA]</scope>
</reference>
<protein>
    <submittedName>
        <fullName evidence="2">Uncharacterized protein</fullName>
    </submittedName>
</protein>
<proteinExistence type="predicted"/>
<feature type="compositionally biased region" description="Basic and acidic residues" evidence="1">
    <location>
        <begin position="132"/>
        <end position="171"/>
    </location>
</feature>
<dbReference type="AlphaFoldDB" id="A0A1A8YKN4"/>
<accession>A0A1A8YKN4</accession>
<gene>
    <name evidence="2" type="ORF">POVWA1_010400</name>
</gene>
<sequence length="1150" mass="132141">MLQLIRNDRVMLLNNLLEELLEKWKGGHINLFHACLCFHHIKSYLSKCGNRKDFFVNDISDVTLRKLLNLLQGESGNHSDNRDGAHNRYLYVAFLTFIFNLECGLLRRGKEFTQYVEETYERECTGNQRNRSKQEGKKKNPPEEENSGRNERSGKSKRSDGNAAEKEKGESSDPVEGEEERKTEITELHTQYRNVFEKIDMLVKSAMDSEGKGGKCEKGIDISVIHSEDDEFASYRMCGLYSAIKFVYLLSQCCPKIGKQYVKYVKIALHYIMNTELCTLTKNGYITHLANKTLLMIVHTHHFIIKEYEKEFFNFMYMQLGKRKEDNVIDTIEQVIVTYLKKKQCININDEVYENIMHYANDNINLFLKYEKKEYLFFFFNSIHVLKYIMNSPLSNSNDNVYLTKSVNFVNIKLNLSGIISNIYRLLEYMANATKNFLTNKKMDIYIKGDDYIHCKDETNSQYNNENILDSITSMEKKNRTYINSSIWKNNSSVHDYATNIFIYITNNVFSFFRDLVKILDSETISMYSTHFINFLKYFFIYNNVNDLFLMYLLNTTFSSYCKELLCKSPSVFEEFIGYIIHMLRIANLLTRSKLDWGRASNVGSKAASKVSVNSEITRTHGEGATTSSKVDVTETILHTLGKVKTAQHGEYAQNDHVTDVYCIVYNNCVRGLYLFLKSMEDYTNEQVKEKLLVHYEHFLIHIFDEQNNGNLNLILRDNTSTFLTLKMLSLFVKVKTLPFQKVYNIYFQLCKVEKALHTRSEKAKSFFYKNDILNNDIFIQKIKTFLLKSVDIISSDDKQFYIKRKIKMEKLKCMLLRTNEKNDKQCEPKWGKKKTKLQCETIEGNYTRKMRRKSSSSFGALDHMFANGELHSEDERKGGVPSSNECSPGSAVESADGSAVESAVERADESADESAVERVDKCEWANGVGQDEEQPCSEQPCTEQPCSEQPCTEQPCSEQPCSEQPCTEQPDGGQPNDGQPDKGRTSWQGSRKRKKRGELHKGEDEELNGDEDAGEPIGGGKTGKGGGDHHVSQGKSKKKCQIISDAKFQSGGEQINENNITGEKRDRTGDISVIEHKSGEANIPPNRQSKTPPGKEQKRKKKPKKIYKNSNVDKNSDIFKELTDNIKMVSSADAINSLMHMKRSILNDL</sequence>
<keyword evidence="3" id="KW-1185">Reference proteome</keyword>
<feature type="compositionally biased region" description="Basic residues" evidence="1">
    <location>
        <begin position="1098"/>
        <end position="1108"/>
    </location>
</feature>
<feature type="compositionally biased region" description="Polar residues" evidence="1">
    <location>
        <begin position="937"/>
        <end position="968"/>
    </location>
</feature>